<dbReference type="EMBL" id="CAKLPY010000001">
    <property type="protein sequence ID" value="CAH0995712.1"/>
    <property type="molecule type" value="Genomic_DNA"/>
</dbReference>
<organism evidence="1 2">
    <name type="scientific">Emticicia aquatica</name>
    <dbReference type="NCBI Taxonomy" id="1681835"/>
    <lineage>
        <taxon>Bacteria</taxon>
        <taxon>Pseudomonadati</taxon>
        <taxon>Bacteroidota</taxon>
        <taxon>Cytophagia</taxon>
        <taxon>Cytophagales</taxon>
        <taxon>Leadbetterellaceae</taxon>
        <taxon>Emticicia</taxon>
    </lineage>
</organism>
<accession>A0ABN8ES23</accession>
<sequence length="522" mass="56501">MKKIILSLFLIFFVKIVEAQNVTILPSGITPVKTSYLKLTFEQIQAKTDMTVGDLIYDTSFYCLRMYNGHEWLRLLNSQSSDGEATAFGFNSVATTISGIAHDSQNNIYITGYFLTSLVLSPTVTLTGNSVSENLFIAKFNAEGTLLAYTKEVGSSVVIPYDLYIDGNDNVYVAGSYKGTVTMGGLYNFTSNSTTYDAFVSKYNTSLAIQWSKSEGGVGDEFASEIASDASGNIFIGGYFTETINFNGGAVQKTSVGSYDVFIAKYTSTGTLTWANSFGGLNSDVVNDIHFDGINDLYLTGYYDLATTIGSDSYTSNGETDFYIAKFDKDGVYQASFSGGGTGADYGNTIVQDSQGWIFVGGDFHNTITIDGLDYVSKGGSDMFLVNLSKPYVENARVNTTISLGIFETFGSDDPTVDDFLTETTNDADGNIYVTGFTSGTLPIDGFSTTVHNGVFLWKRHADVLTIGLYSYPLNTYPYITRDNIGNVFLSGGIDVSTTIGGAFINIPSGTMSNVLMRVRLN</sequence>
<evidence type="ECO:0000313" key="2">
    <source>
        <dbReference type="Proteomes" id="UP000837932"/>
    </source>
</evidence>
<dbReference type="SUPFAM" id="SSF63829">
    <property type="entry name" value="Calcium-dependent phosphotriesterase"/>
    <property type="match status" value="1"/>
</dbReference>
<dbReference type="InterPro" id="IPR010620">
    <property type="entry name" value="SBBP_repeat"/>
</dbReference>
<dbReference type="PANTHER" id="PTHR35580">
    <property type="entry name" value="CELL SURFACE GLYCOPROTEIN (S-LAYER PROTEIN)-LIKE PROTEIN"/>
    <property type="match status" value="1"/>
</dbReference>
<dbReference type="Proteomes" id="UP000837932">
    <property type="component" value="Unassembled WGS sequence"/>
</dbReference>
<evidence type="ECO:0000313" key="1">
    <source>
        <dbReference type="EMBL" id="CAH0995712.1"/>
    </source>
</evidence>
<gene>
    <name evidence="1" type="ORF">EMA8858_01837</name>
</gene>
<protein>
    <recommendedName>
        <fullName evidence="3">Beta-propeller repeat-containing protein</fullName>
    </recommendedName>
</protein>
<dbReference type="RefSeq" id="WP_238806256.1">
    <property type="nucleotide sequence ID" value="NZ_CAKLPY010000001.1"/>
</dbReference>
<comment type="caution">
    <text evidence="1">The sequence shown here is derived from an EMBL/GenBank/DDBJ whole genome shotgun (WGS) entry which is preliminary data.</text>
</comment>
<name>A0ABN8ES23_9BACT</name>
<dbReference type="Pfam" id="PF06739">
    <property type="entry name" value="SBBP"/>
    <property type="match status" value="1"/>
</dbReference>
<proteinExistence type="predicted"/>
<dbReference type="PANTHER" id="PTHR35580:SF1">
    <property type="entry name" value="PHYTASE-LIKE DOMAIN-CONTAINING PROTEIN"/>
    <property type="match status" value="1"/>
</dbReference>
<dbReference type="InterPro" id="IPR052918">
    <property type="entry name" value="Motility_Chemotaxis_Reg"/>
</dbReference>
<keyword evidence="2" id="KW-1185">Reference proteome</keyword>
<evidence type="ECO:0008006" key="3">
    <source>
        <dbReference type="Google" id="ProtNLM"/>
    </source>
</evidence>
<reference evidence="1" key="1">
    <citation type="submission" date="2021-12" db="EMBL/GenBank/DDBJ databases">
        <authorList>
            <person name="Rodrigo-Torres L."/>
            <person name="Arahal R. D."/>
            <person name="Lucena T."/>
        </authorList>
    </citation>
    <scope>NUCLEOTIDE SEQUENCE</scope>
    <source>
        <strain evidence="1">CECT 8858</strain>
    </source>
</reference>